<dbReference type="AlphaFoldDB" id="A0A5B9QCH0"/>
<gene>
    <name evidence="8" type="primary">pqiB</name>
    <name evidence="8" type="ORF">Pr1d_27990</name>
</gene>
<keyword evidence="9" id="KW-1185">Reference proteome</keyword>
<evidence type="ECO:0000256" key="6">
    <source>
        <dbReference type="ARBA" id="ARBA00023136"/>
    </source>
</evidence>
<protein>
    <submittedName>
        <fullName evidence="8">Paraquat-inducible protein B</fullName>
    </submittedName>
</protein>
<accession>A0A5B9QCH0</accession>
<evidence type="ECO:0000313" key="9">
    <source>
        <dbReference type="Proteomes" id="UP000323917"/>
    </source>
</evidence>
<evidence type="ECO:0000256" key="3">
    <source>
        <dbReference type="ARBA" id="ARBA00022519"/>
    </source>
</evidence>
<keyword evidence="2" id="KW-1003">Cell membrane</keyword>
<proteinExistence type="predicted"/>
<evidence type="ECO:0000256" key="2">
    <source>
        <dbReference type="ARBA" id="ARBA00022475"/>
    </source>
</evidence>
<keyword evidence="6" id="KW-0472">Membrane</keyword>
<dbReference type="PANTHER" id="PTHR30462">
    <property type="entry name" value="INTERMEMBRANE TRANSPORT PROTEIN PQIB-RELATED"/>
    <property type="match status" value="1"/>
</dbReference>
<dbReference type="Proteomes" id="UP000323917">
    <property type="component" value="Chromosome"/>
</dbReference>
<organism evidence="8 9">
    <name type="scientific">Bythopirellula goksoeyrii</name>
    <dbReference type="NCBI Taxonomy" id="1400387"/>
    <lineage>
        <taxon>Bacteria</taxon>
        <taxon>Pseudomonadati</taxon>
        <taxon>Planctomycetota</taxon>
        <taxon>Planctomycetia</taxon>
        <taxon>Pirellulales</taxon>
        <taxon>Lacipirellulaceae</taxon>
        <taxon>Bythopirellula</taxon>
    </lineage>
</organism>
<evidence type="ECO:0000256" key="1">
    <source>
        <dbReference type="ARBA" id="ARBA00004533"/>
    </source>
</evidence>
<keyword evidence="5" id="KW-1133">Transmembrane helix</keyword>
<dbReference type="Pfam" id="PF02470">
    <property type="entry name" value="MlaD"/>
    <property type="match status" value="2"/>
</dbReference>
<feature type="domain" description="Mce/MlaD" evidence="7">
    <location>
        <begin position="178"/>
        <end position="238"/>
    </location>
</feature>
<evidence type="ECO:0000259" key="7">
    <source>
        <dbReference type="Pfam" id="PF02470"/>
    </source>
</evidence>
<keyword evidence="4" id="KW-0812">Transmembrane</keyword>
<evidence type="ECO:0000256" key="5">
    <source>
        <dbReference type="ARBA" id="ARBA00022989"/>
    </source>
</evidence>
<dbReference type="PANTHER" id="PTHR30462:SF0">
    <property type="entry name" value="INTERMEMBRANE TRANSPORT PROTEIN YEBT"/>
    <property type="match status" value="1"/>
</dbReference>
<dbReference type="GO" id="GO:0005886">
    <property type="term" value="C:plasma membrane"/>
    <property type="evidence" value="ECO:0007669"/>
    <property type="project" value="UniProtKB-SubCell"/>
</dbReference>
<dbReference type="KEGG" id="bgok:Pr1d_27990"/>
<dbReference type="EMBL" id="CP042913">
    <property type="protein sequence ID" value="QEG35499.1"/>
    <property type="molecule type" value="Genomic_DNA"/>
</dbReference>
<evidence type="ECO:0000256" key="4">
    <source>
        <dbReference type="ARBA" id="ARBA00022692"/>
    </source>
</evidence>
<sequence>MNVPNPAPESQIPESEFPTAHIVASAGPAEMVGKLRSRLWGITLACLAIAAALVWAEFRSTGTQIEIAFADGSGLVPGDMVRYRGIDVGAVKSVVLNADLDQAIVTVELNAESAPLAREGTRFWIERPDIRLGQVRGLDTLMGGRYVGVIPGPKDAPWANHFEGLSDPPTVVENIFDGLEVVLESSQRYGLERGSPVSYRGVEIGHVISVGLTNNSSRVVARTFIQGEYRSLVRENTRFWSNSGIDLRFGIHGLELDAETLATIAAGGVAMATPDVPGNRVATGHRFELVKSPRDEWLRWQPHLAIGSALLPENVPIPQPMLGVSRGEKQLGLFGGRQRRGWILVLENEKLLGPADLLTAEDEENRELEISGKTLDLNIPESTTSHRLATRRIAENLSGNDSVWPAARIRSITDGANLPAELVVTCGTDNLTIPLSTDRMEIQKDQWKIDPAIPLDVDWHGASVLSAEDGYLIGIVLHTPDGMLIDPIPIELIE</sequence>
<feature type="domain" description="Mce/MlaD" evidence="7">
    <location>
        <begin position="62"/>
        <end position="152"/>
    </location>
</feature>
<dbReference type="InterPro" id="IPR051800">
    <property type="entry name" value="PqiA-PqiB_transport"/>
</dbReference>
<dbReference type="OrthoDB" id="9806984at2"/>
<evidence type="ECO:0000313" key="8">
    <source>
        <dbReference type="EMBL" id="QEG35499.1"/>
    </source>
</evidence>
<keyword evidence="3" id="KW-0997">Cell inner membrane</keyword>
<reference evidence="8 9" key="1">
    <citation type="submission" date="2019-08" db="EMBL/GenBank/DDBJ databases">
        <title>Deep-cultivation of Planctomycetes and their phenomic and genomic characterization uncovers novel biology.</title>
        <authorList>
            <person name="Wiegand S."/>
            <person name="Jogler M."/>
            <person name="Boedeker C."/>
            <person name="Pinto D."/>
            <person name="Vollmers J."/>
            <person name="Rivas-Marin E."/>
            <person name="Kohn T."/>
            <person name="Peeters S.H."/>
            <person name="Heuer A."/>
            <person name="Rast P."/>
            <person name="Oberbeckmann S."/>
            <person name="Bunk B."/>
            <person name="Jeske O."/>
            <person name="Meyerdierks A."/>
            <person name="Storesund J.E."/>
            <person name="Kallscheuer N."/>
            <person name="Luecker S."/>
            <person name="Lage O.M."/>
            <person name="Pohl T."/>
            <person name="Merkel B.J."/>
            <person name="Hornburger P."/>
            <person name="Mueller R.-W."/>
            <person name="Bruemmer F."/>
            <person name="Labrenz M."/>
            <person name="Spormann A.M."/>
            <person name="Op den Camp H."/>
            <person name="Overmann J."/>
            <person name="Amann R."/>
            <person name="Jetten M.S.M."/>
            <person name="Mascher T."/>
            <person name="Medema M.H."/>
            <person name="Devos D.P."/>
            <person name="Kaster A.-K."/>
            <person name="Ovreas L."/>
            <person name="Rohde M."/>
            <person name="Galperin M.Y."/>
            <person name="Jogler C."/>
        </authorList>
    </citation>
    <scope>NUCLEOTIDE SEQUENCE [LARGE SCALE GENOMIC DNA]</scope>
    <source>
        <strain evidence="8 9">Pr1d</strain>
    </source>
</reference>
<comment type="subcellular location">
    <subcellularLocation>
        <location evidence="1">Cell inner membrane</location>
    </subcellularLocation>
</comment>
<name>A0A5B9QCH0_9BACT</name>
<dbReference type="InterPro" id="IPR003399">
    <property type="entry name" value="Mce/MlaD"/>
</dbReference>